<gene>
    <name evidence="2" type="ORF">C7B77_16625</name>
</gene>
<evidence type="ECO:0000313" key="3">
    <source>
        <dbReference type="Proteomes" id="UP000238937"/>
    </source>
</evidence>
<protein>
    <submittedName>
        <fullName evidence="2">Uncharacterized protein</fullName>
    </submittedName>
</protein>
<proteinExistence type="predicted"/>
<evidence type="ECO:0000256" key="1">
    <source>
        <dbReference type="SAM" id="MobiDB-lite"/>
    </source>
</evidence>
<sequence>MNIQMTISGSRQPTKRTNNVTQGSSGNCSGNVVNSTNVQTNVGGTERATQERNSNQQLNGGGGNPSGVNVPPVKLRQNVQIDVYNAADKLRR</sequence>
<feature type="compositionally biased region" description="Low complexity" evidence="1">
    <location>
        <begin position="23"/>
        <end position="45"/>
    </location>
</feature>
<dbReference type="EMBL" id="PVWO01000222">
    <property type="protein sequence ID" value="PSB54937.1"/>
    <property type="molecule type" value="Genomic_DNA"/>
</dbReference>
<feature type="compositionally biased region" description="Polar residues" evidence="1">
    <location>
        <begin position="1"/>
        <end position="22"/>
    </location>
</feature>
<keyword evidence="3" id="KW-1185">Reference proteome</keyword>
<feature type="region of interest" description="Disordered" evidence="1">
    <location>
        <begin position="1"/>
        <end position="73"/>
    </location>
</feature>
<name>A0A2T1GC43_9CYAN</name>
<organism evidence="2 3">
    <name type="scientific">Chamaesiphon polymorphus CCALA 037</name>
    <dbReference type="NCBI Taxonomy" id="2107692"/>
    <lineage>
        <taxon>Bacteria</taxon>
        <taxon>Bacillati</taxon>
        <taxon>Cyanobacteriota</taxon>
        <taxon>Cyanophyceae</taxon>
        <taxon>Gomontiellales</taxon>
        <taxon>Chamaesiphonaceae</taxon>
        <taxon>Chamaesiphon</taxon>
    </lineage>
</organism>
<dbReference type="Proteomes" id="UP000238937">
    <property type="component" value="Unassembled WGS sequence"/>
</dbReference>
<comment type="caution">
    <text evidence="2">The sequence shown here is derived from an EMBL/GenBank/DDBJ whole genome shotgun (WGS) entry which is preliminary data.</text>
</comment>
<dbReference type="AlphaFoldDB" id="A0A2T1GC43"/>
<accession>A0A2T1GC43</accession>
<evidence type="ECO:0000313" key="2">
    <source>
        <dbReference type="EMBL" id="PSB54937.1"/>
    </source>
</evidence>
<reference evidence="2 3" key="1">
    <citation type="submission" date="2018-03" db="EMBL/GenBank/DDBJ databases">
        <title>The ancient ancestry and fast evolution of plastids.</title>
        <authorList>
            <person name="Moore K.R."/>
            <person name="Magnabosco C."/>
            <person name="Momper L."/>
            <person name="Gold D.A."/>
            <person name="Bosak T."/>
            <person name="Fournier G.P."/>
        </authorList>
    </citation>
    <scope>NUCLEOTIDE SEQUENCE [LARGE SCALE GENOMIC DNA]</scope>
    <source>
        <strain evidence="2 3">CCALA 037</strain>
    </source>
</reference>